<keyword evidence="5" id="KW-0378">Hydrolase</keyword>
<dbReference type="PANTHER" id="PTHR30408:SF12">
    <property type="entry name" value="TYPE I RESTRICTION ENZYME MJAVIII SPECIFICITY SUBUNIT"/>
    <property type="match status" value="1"/>
</dbReference>
<dbReference type="InterPro" id="IPR052021">
    <property type="entry name" value="Type-I_RS_S_subunit"/>
</dbReference>
<keyword evidence="6" id="KW-1185">Reference proteome</keyword>
<proteinExistence type="inferred from homology"/>
<evidence type="ECO:0000259" key="4">
    <source>
        <dbReference type="Pfam" id="PF01420"/>
    </source>
</evidence>
<evidence type="ECO:0000256" key="1">
    <source>
        <dbReference type="ARBA" id="ARBA00010923"/>
    </source>
</evidence>
<keyword evidence="3" id="KW-0238">DNA-binding</keyword>
<reference evidence="5 6" key="1">
    <citation type="submission" date="2019-03" db="EMBL/GenBank/DDBJ databases">
        <authorList>
            <person name="He R.-H."/>
        </authorList>
    </citation>
    <scope>NUCLEOTIDE SEQUENCE [LARGE SCALE GENOMIC DNA]</scope>
    <source>
        <strain evidence="5 6">DSM 19624</strain>
    </source>
</reference>
<keyword evidence="2" id="KW-0680">Restriction system</keyword>
<protein>
    <submittedName>
        <fullName evidence="5">Restriction endonuclease subunit S</fullName>
    </submittedName>
</protein>
<dbReference type="Proteomes" id="UP000297429">
    <property type="component" value="Unassembled WGS sequence"/>
</dbReference>
<keyword evidence="5" id="KW-0540">Nuclease</keyword>
<sequence>MEFSFPKKVEQDKICSFLSVIDFRIQTQSKIIEELELLKSITSTKIFTQKLKLKDNSGNTYPDWQTKILGEIGQTYNGLTGKTKEDFGVGKPYIQYKQIFDQSKIDISRCELVTIHNNETQPKVKKGDIFFTISSETPDEIGMSSVLLEEVEEVYLNSFCFGYRPNSEEILLPSFARYLFRSDILRNEIIKLAQGSTRYNMSKIGLMKLKIKLPSQAEQFQIGSFLTALDNKISIEQNLLEKLKKQKQYLLSNLFI</sequence>
<dbReference type="EMBL" id="SOPX01000011">
    <property type="protein sequence ID" value="TFB27772.1"/>
    <property type="molecule type" value="Genomic_DNA"/>
</dbReference>
<feature type="domain" description="Type I restriction modification DNA specificity" evidence="4">
    <location>
        <begin position="63"/>
        <end position="244"/>
    </location>
</feature>
<keyword evidence="5" id="KW-0255">Endonuclease</keyword>
<evidence type="ECO:0000313" key="5">
    <source>
        <dbReference type="EMBL" id="TFB27772.1"/>
    </source>
</evidence>
<dbReference type="Gene3D" id="1.10.287.1120">
    <property type="entry name" value="Bipartite methylase S protein"/>
    <property type="match status" value="1"/>
</dbReference>
<accession>A0ABY2HHA0</accession>
<evidence type="ECO:0000313" key="6">
    <source>
        <dbReference type="Proteomes" id="UP000297429"/>
    </source>
</evidence>
<evidence type="ECO:0000256" key="3">
    <source>
        <dbReference type="ARBA" id="ARBA00023125"/>
    </source>
</evidence>
<name>A0ABY2HHA0_9SPHI</name>
<comment type="similarity">
    <text evidence="1">Belongs to the type-I restriction system S methylase family.</text>
</comment>
<dbReference type="Gene3D" id="3.90.220.20">
    <property type="entry name" value="DNA methylase specificity domains"/>
    <property type="match status" value="1"/>
</dbReference>
<dbReference type="InterPro" id="IPR000055">
    <property type="entry name" value="Restrct_endonuc_typeI_TRD"/>
</dbReference>
<dbReference type="SUPFAM" id="SSF116734">
    <property type="entry name" value="DNA methylase specificity domain"/>
    <property type="match status" value="2"/>
</dbReference>
<gene>
    <name evidence="5" type="ORF">E3V97_24690</name>
</gene>
<comment type="caution">
    <text evidence="5">The sequence shown here is derived from an EMBL/GenBank/DDBJ whole genome shotgun (WGS) entry which is preliminary data.</text>
</comment>
<dbReference type="InterPro" id="IPR044946">
    <property type="entry name" value="Restrct_endonuc_typeI_TRD_sf"/>
</dbReference>
<dbReference type="Pfam" id="PF01420">
    <property type="entry name" value="Methylase_S"/>
    <property type="match status" value="1"/>
</dbReference>
<dbReference type="GO" id="GO:0004519">
    <property type="term" value="F:endonuclease activity"/>
    <property type="evidence" value="ECO:0007669"/>
    <property type="project" value="UniProtKB-KW"/>
</dbReference>
<evidence type="ECO:0000256" key="2">
    <source>
        <dbReference type="ARBA" id="ARBA00022747"/>
    </source>
</evidence>
<dbReference type="PANTHER" id="PTHR30408">
    <property type="entry name" value="TYPE-1 RESTRICTION ENZYME ECOKI SPECIFICITY PROTEIN"/>
    <property type="match status" value="1"/>
</dbReference>
<organism evidence="5 6">
    <name type="scientific">Pedobacter alluvionis</name>
    <dbReference type="NCBI Taxonomy" id="475253"/>
    <lineage>
        <taxon>Bacteria</taxon>
        <taxon>Pseudomonadati</taxon>
        <taxon>Bacteroidota</taxon>
        <taxon>Sphingobacteriia</taxon>
        <taxon>Sphingobacteriales</taxon>
        <taxon>Sphingobacteriaceae</taxon>
        <taxon>Pedobacter</taxon>
    </lineage>
</organism>